<dbReference type="SUPFAM" id="SSF46689">
    <property type="entry name" value="Homeodomain-like"/>
    <property type="match status" value="1"/>
</dbReference>
<dbReference type="Pfam" id="PF00440">
    <property type="entry name" value="TetR_N"/>
    <property type="match status" value="1"/>
</dbReference>
<dbReference type="SUPFAM" id="SSF48498">
    <property type="entry name" value="Tetracyclin repressor-like, C-terminal domain"/>
    <property type="match status" value="1"/>
</dbReference>
<dbReference type="PANTHER" id="PTHR47506:SF1">
    <property type="entry name" value="HTH-TYPE TRANSCRIPTIONAL REGULATOR YJDC"/>
    <property type="match status" value="1"/>
</dbReference>
<evidence type="ECO:0000256" key="5">
    <source>
        <dbReference type="SAM" id="MobiDB-lite"/>
    </source>
</evidence>
<protein>
    <submittedName>
        <fullName evidence="7">TetR/AcrR family transcriptional regulator</fullName>
    </submittedName>
</protein>
<sequence>MTSSTQPDEAPRTKGARPSKDAPQPKPARPGKRERLVAAASDLVYRQGVAPTTLAGIAQVADVPLGNVYYYFKTKEDIVAAVVRSHEEQLNAALAELAARHRSPKARLRAFVGMLSERAEEAARYGCPYGSLSTELAKRAEGSDPLAAPLMQIQLDWAEQQFHAMGRRDARDLAVELVSSYQGSAVVTSTLGQPEVMVRQARRLQRWIDSLTD</sequence>
<feature type="region of interest" description="Disordered" evidence="5">
    <location>
        <begin position="1"/>
        <end position="33"/>
    </location>
</feature>
<evidence type="ECO:0000256" key="1">
    <source>
        <dbReference type="ARBA" id="ARBA00023015"/>
    </source>
</evidence>
<dbReference type="InterPro" id="IPR001647">
    <property type="entry name" value="HTH_TetR"/>
</dbReference>
<accession>A0ABV6QW38</accession>
<feature type="DNA-binding region" description="H-T-H motif" evidence="4">
    <location>
        <begin position="53"/>
        <end position="72"/>
    </location>
</feature>
<dbReference type="PRINTS" id="PR00455">
    <property type="entry name" value="HTHTETR"/>
</dbReference>
<dbReference type="PANTHER" id="PTHR47506">
    <property type="entry name" value="TRANSCRIPTIONAL REGULATORY PROTEIN"/>
    <property type="match status" value="1"/>
</dbReference>
<evidence type="ECO:0000256" key="4">
    <source>
        <dbReference type="PROSITE-ProRule" id="PRU00335"/>
    </source>
</evidence>
<evidence type="ECO:0000256" key="3">
    <source>
        <dbReference type="ARBA" id="ARBA00023163"/>
    </source>
</evidence>
<keyword evidence="3" id="KW-0804">Transcription</keyword>
<evidence type="ECO:0000313" key="8">
    <source>
        <dbReference type="Proteomes" id="UP001589890"/>
    </source>
</evidence>
<dbReference type="InterPro" id="IPR036271">
    <property type="entry name" value="Tet_transcr_reg_TetR-rel_C_sf"/>
</dbReference>
<evidence type="ECO:0000259" key="6">
    <source>
        <dbReference type="PROSITE" id="PS50977"/>
    </source>
</evidence>
<dbReference type="InterPro" id="IPR009057">
    <property type="entry name" value="Homeodomain-like_sf"/>
</dbReference>
<reference evidence="7 8" key="1">
    <citation type="submission" date="2024-09" db="EMBL/GenBank/DDBJ databases">
        <authorList>
            <person name="Sun Q."/>
            <person name="Mori K."/>
        </authorList>
    </citation>
    <scope>NUCLEOTIDE SEQUENCE [LARGE SCALE GENOMIC DNA]</scope>
    <source>
        <strain evidence="7 8">CGMCC 1.15906</strain>
    </source>
</reference>
<keyword evidence="2 4" id="KW-0238">DNA-binding</keyword>
<gene>
    <name evidence="7" type="ORF">ACFFGN_32615</name>
</gene>
<evidence type="ECO:0000256" key="2">
    <source>
        <dbReference type="ARBA" id="ARBA00023125"/>
    </source>
</evidence>
<dbReference type="EMBL" id="JBHLTC010000040">
    <property type="protein sequence ID" value="MFC0628854.1"/>
    <property type="molecule type" value="Genomic_DNA"/>
</dbReference>
<dbReference type="Gene3D" id="1.10.357.10">
    <property type="entry name" value="Tetracycline Repressor, domain 2"/>
    <property type="match status" value="1"/>
</dbReference>
<dbReference type="PROSITE" id="PS50977">
    <property type="entry name" value="HTH_TETR_2"/>
    <property type="match status" value="1"/>
</dbReference>
<feature type="domain" description="HTH tetR-type" evidence="6">
    <location>
        <begin position="30"/>
        <end position="90"/>
    </location>
</feature>
<organism evidence="7 8">
    <name type="scientific">Kribbella deserti</name>
    <dbReference type="NCBI Taxonomy" id="1926257"/>
    <lineage>
        <taxon>Bacteria</taxon>
        <taxon>Bacillati</taxon>
        <taxon>Actinomycetota</taxon>
        <taxon>Actinomycetes</taxon>
        <taxon>Propionibacteriales</taxon>
        <taxon>Kribbellaceae</taxon>
        <taxon>Kribbella</taxon>
    </lineage>
</organism>
<comment type="caution">
    <text evidence="7">The sequence shown here is derived from an EMBL/GenBank/DDBJ whole genome shotgun (WGS) entry which is preliminary data.</text>
</comment>
<proteinExistence type="predicted"/>
<evidence type="ECO:0000313" key="7">
    <source>
        <dbReference type="EMBL" id="MFC0628854.1"/>
    </source>
</evidence>
<dbReference type="Proteomes" id="UP001589890">
    <property type="component" value="Unassembled WGS sequence"/>
</dbReference>
<dbReference type="RefSeq" id="WP_380055876.1">
    <property type="nucleotide sequence ID" value="NZ_JBHLTC010000040.1"/>
</dbReference>
<keyword evidence="8" id="KW-1185">Reference proteome</keyword>
<name>A0ABV6QW38_9ACTN</name>
<keyword evidence="1" id="KW-0805">Transcription regulation</keyword>